<sequence length="858" mass="98836">MSPFLPSHLEELKSCVLATAGIKNPIPADCKLLSILINKKTRQNVSETTLKRIYGFAHSKFKPSLFTINTMAQFCDYGDWQDFHEKKISHVKVNETVKNVSWKQLQQKAATVTNFTLQALKNKSVIPYSRTIKREFIDYHINEFVASASSGTVLAAPAGYGKTVAICHWIDEKLAADEAGNSGDIILLFSSNAVVSAVHTAGNISNWLLSLLGYSTDNDVKTALDVAQRKNGKFFLIVDGLDEFMFKNDQFRTILNQLVDVFAFYQSHSWFKLILTTRTSTWINNRHYVEFNSDTWYTGFHSNSNYINVPLFDLREINALCHKINPEAHETINPELAEIFNHPLYFQEHYKLHKNNFSLSSADHTSLYELIAAFILNKVYLSSFSSEKIAFINAIVGHLDIKNNNYSVNKLKIEHLIKQYPHAYLELISLGFLRELNESSAFQYNTHVQFGNYNYLEYSIAQALLFDNDERFDSNLMTAINKLLNHNPQKVNVLKWCVIHAVKVDGLKGLEHITEVELNPNEKTSLVTFIGELLEREYSLLQQSGPLMQYFRQPLSDKIFQYFFGLELINPHYRKTLNTLLKLELSNKRRIIILTALGIIALVELNLDELHKIIDKLETFPADDFNTLPVNPLNCFDTYYHCLKYNIVKKDAIRELTHLYFNPPEDKGNLRQSACNDMLYLLGVHTLLLCRNPRKILRLVNFLMKNYRADSLDDYTTQYGYFIQVHKASMLFEMGCRDKAGIVYKDLSAAFANNRSVLTPFMTILFHFLRIRTMMDTPKQLSILNEVKSITAIAEKSGYKYLKLRTMVMLMHNENLRNSAPEFYRHIAYEVNKICRENGLNVNMFLVEPLQTAQAKDD</sequence>
<name>A0ABW2Z196_9SPHI</name>
<dbReference type="Proteomes" id="UP001596958">
    <property type="component" value="Unassembled WGS sequence"/>
</dbReference>
<keyword evidence="2" id="KW-1185">Reference proteome</keyword>
<dbReference type="EMBL" id="JBHTHU010000021">
    <property type="protein sequence ID" value="MFD0751858.1"/>
    <property type="molecule type" value="Genomic_DNA"/>
</dbReference>
<reference evidence="2" key="1">
    <citation type="journal article" date="2019" name="Int. J. Syst. Evol. Microbiol.">
        <title>The Global Catalogue of Microorganisms (GCM) 10K type strain sequencing project: providing services to taxonomists for standard genome sequencing and annotation.</title>
        <authorList>
            <consortium name="The Broad Institute Genomics Platform"/>
            <consortium name="The Broad Institute Genome Sequencing Center for Infectious Disease"/>
            <person name="Wu L."/>
            <person name="Ma J."/>
        </authorList>
    </citation>
    <scope>NUCLEOTIDE SEQUENCE [LARGE SCALE GENOMIC DNA]</scope>
    <source>
        <strain evidence="2">CCUG 63418</strain>
    </source>
</reference>
<evidence type="ECO:0000313" key="1">
    <source>
        <dbReference type="EMBL" id="MFD0751858.1"/>
    </source>
</evidence>
<accession>A0ABW2Z196</accession>
<gene>
    <name evidence="1" type="ORF">ACFQZS_17020</name>
</gene>
<organism evidence="1 2">
    <name type="scientific">Mucilaginibacter calamicampi</name>
    <dbReference type="NCBI Taxonomy" id="1302352"/>
    <lineage>
        <taxon>Bacteria</taxon>
        <taxon>Pseudomonadati</taxon>
        <taxon>Bacteroidota</taxon>
        <taxon>Sphingobacteriia</taxon>
        <taxon>Sphingobacteriales</taxon>
        <taxon>Sphingobacteriaceae</taxon>
        <taxon>Mucilaginibacter</taxon>
    </lineage>
</organism>
<evidence type="ECO:0000313" key="2">
    <source>
        <dbReference type="Proteomes" id="UP001596958"/>
    </source>
</evidence>
<comment type="caution">
    <text evidence="1">The sequence shown here is derived from an EMBL/GenBank/DDBJ whole genome shotgun (WGS) entry which is preliminary data.</text>
</comment>
<protein>
    <recommendedName>
        <fullName evidence="3">NACHT domain-containing protein</fullName>
    </recommendedName>
</protein>
<proteinExistence type="predicted"/>
<dbReference type="RefSeq" id="WP_377102166.1">
    <property type="nucleotide sequence ID" value="NZ_JBHTHU010000021.1"/>
</dbReference>
<dbReference type="InterPro" id="IPR027417">
    <property type="entry name" value="P-loop_NTPase"/>
</dbReference>
<dbReference type="Gene3D" id="3.40.50.300">
    <property type="entry name" value="P-loop containing nucleotide triphosphate hydrolases"/>
    <property type="match status" value="1"/>
</dbReference>
<evidence type="ECO:0008006" key="3">
    <source>
        <dbReference type="Google" id="ProtNLM"/>
    </source>
</evidence>